<reference evidence="2" key="1">
    <citation type="submission" date="2014-09" db="EMBL/GenBank/DDBJ databases">
        <authorList>
            <person name="Magalhaes I.L.F."/>
            <person name="Oliveira U."/>
            <person name="Santos F.R."/>
            <person name="Vidigal T.H.D.A."/>
            <person name="Brescovit A.D."/>
            <person name="Santos A.J."/>
        </authorList>
    </citation>
    <scope>NUCLEOTIDE SEQUENCE</scope>
    <source>
        <tissue evidence="2">Shoot tissue taken approximately 20 cm above the soil surface</tissue>
    </source>
</reference>
<dbReference type="AlphaFoldDB" id="A0A0A9HPS6"/>
<dbReference type="EMBL" id="GBRH01160995">
    <property type="protein sequence ID" value="JAE36901.1"/>
    <property type="molecule type" value="Transcribed_RNA"/>
</dbReference>
<feature type="region of interest" description="Disordered" evidence="1">
    <location>
        <begin position="1"/>
        <end position="24"/>
    </location>
</feature>
<reference evidence="2" key="2">
    <citation type="journal article" date="2015" name="Data Brief">
        <title>Shoot transcriptome of the giant reed, Arundo donax.</title>
        <authorList>
            <person name="Barrero R.A."/>
            <person name="Guerrero F.D."/>
            <person name="Moolhuijzen P."/>
            <person name="Goolsby J.A."/>
            <person name="Tidwell J."/>
            <person name="Bellgard S.E."/>
            <person name="Bellgard M.I."/>
        </authorList>
    </citation>
    <scope>NUCLEOTIDE SEQUENCE</scope>
    <source>
        <tissue evidence="2">Shoot tissue taken approximately 20 cm above the soil surface</tissue>
    </source>
</reference>
<protein>
    <submittedName>
        <fullName evidence="2">Uncharacterized protein</fullName>
    </submittedName>
</protein>
<sequence>MQQIGDAGREEWGGCSVIWDGISD</sequence>
<organism evidence="2">
    <name type="scientific">Arundo donax</name>
    <name type="common">Giant reed</name>
    <name type="synonym">Donax arundinaceus</name>
    <dbReference type="NCBI Taxonomy" id="35708"/>
    <lineage>
        <taxon>Eukaryota</taxon>
        <taxon>Viridiplantae</taxon>
        <taxon>Streptophyta</taxon>
        <taxon>Embryophyta</taxon>
        <taxon>Tracheophyta</taxon>
        <taxon>Spermatophyta</taxon>
        <taxon>Magnoliopsida</taxon>
        <taxon>Liliopsida</taxon>
        <taxon>Poales</taxon>
        <taxon>Poaceae</taxon>
        <taxon>PACMAD clade</taxon>
        <taxon>Arundinoideae</taxon>
        <taxon>Arundineae</taxon>
        <taxon>Arundo</taxon>
    </lineage>
</organism>
<accession>A0A0A9HPS6</accession>
<name>A0A0A9HPS6_ARUDO</name>
<evidence type="ECO:0000313" key="2">
    <source>
        <dbReference type="EMBL" id="JAE36901.1"/>
    </source>
</evidence>
<proteinExistence type="predicted"/>
<evidence type="ECO:0000256" key="1">
    <source>
        <dbReference type="SAM" id="MobiDB-lite"/>
    </source>
</evidence>